<keyword evidence="2" id="KW-0949">S-adenosyl-L-methionine</keyword>
<gene>
    <name evidence="7" type="ORF">NCTC11224_00787</name>
</gene>
<protein>
    <submittedName>
        <fullName evidence="7">Radical SAM domain-containing protein</fullName>
    </submittedName>
</protein>
<dbReference type="InterPro" id="IPR023404">
    <property type="entry name" value="rSAM_horseshoe"/>
</dbReference>
<dbReference type="CDD" id="cd01335">
    <property type="entry name" value="Radical_SAM"/>
    <property type="match status" value="1"/>
</dbReference>
<evidence type="ECO:0000256" key="4">
    <source>
        <dbReference type="ARBA" id="ARBA00023004"/>
    </source>
</evidence>
<evidence type="ECO:0000256" key="5">
    <source>
        <dbReference type="ARBA" id="ARBA00023014"/>
    </source>
</evidence>
<reference evidence="7 8" key="1">
    <citation type="submission" date="2018-06" db="EMBL/GenBank/DDBJ databases">
        <authorList>
            <consortium name="Pathogen Informatics"/>
            <person name="Doyle S."/>
        </authorList>
    </citation>
    <scope>NUCLEOTIDE SEQUENCE [LARGE SCALE GENOMIC DNA]</scope>
    <source>
        <strain evidence="7 8">NCTC11224</strain>
    </source>
</reference>
<dbReference type="SMART" id="SM00729">
    <property type="entry name" value="Elp3"/>
    <property type="match status" value="1"/>
</dbReference>
<evidence type="ECO:0000259" key="6">
    <source>
        <dbReference type="PROSITE" id="PS51918"/>
    </source>
</evidence>
<keyword evidence="4" id="KW-0408">Iron</keyword>
<feature type="domain" description="Radical SAM core" evidence="6">
    <location>
        <begin position="16"/>
        <end position="243"/>
    </location>
</feature>
<keyword evidence="3" id="KW-0479">Metal-binding</keyword>
<evidence type="ECO:0000256" key="2">
    <source>
        <dbReference type="ARBA" id="ARBA00022691"/>
    </source>
</evidence>
<dbReference type="InterPro" id="IPR058240">
    <property type="entry name" value="rSAM_sf"/>
</dbReference>
<evidence type="ECO:0000313" key="8">
    <source>
        <dbReference type="Proteomes" id="UP000251853"/>
    </source>
</evidence>
<dbReference type="RefSeq" id="WP_225537636.1">
    <property type="nucleotide sequence ID" value="NZ_JAIWZC010000001.1"/>
</dbReference>
<accession>A0A2X2TXJ9</accession>
<evidence type="ECO:0000313" key="7">
    <source>
        <dbReference type="EMBL" id="SQB04375.1"/>
    </source>
</evidence>
<dbReference type="PANTHER" id="PTHR43409">
    <property type="entry name" value="ANAEROBIC MAGNESIUM-PROTOPORPHYRIN IX MONOMETHYL ESTER CYCLASE-RELATED"/>
    <property type="match status" value="1"/>
</dbReference>
<name>A0A2X2TXJ9_9FIRM</name>
<dbReference type="SFLD" id="SFLDG01095">
    <property type="entry name" value="Uncharacterised_Radical_SAM_Su"/>
    <property type="match status" value="1"/>
</dbReference>
<keyword evidence="5" id="KW-0411">Iron-sulfur</keyword>
<dbReference type="SUPFAM" id="SSF102114">
    <property type="entry name" value="Radical SAM enzymes"/>
    <property type="match status" value="1"/>
</dbReference>
<evidence type="ECO:0000256" key="3">
    <source>
        <dbReference type="ARBA" id="ARBA00022723"/>
    </source>
</evidence>
<dbReference type="AlphaFoldDB" id="A0A2X2TXJ9"/>
<dbReference type="EMBL" id="UAVW01000001">
    <property type="protein sequence ID" value="SQB04375.1"/>
    <property type="molecule type" value="Genomic_DNA"/>
</dbReference>
<dbReference type="SFLD" id="SFLDG01082">
    <property type="entry name" value="B12-binding_domain_containing"/>
    <property type="match status" value="1"/>
</dbReference>
<dbReference type="PROSITE" id="PS51918">
    <property type="entry name" value="RADICAL_SAM"/>
    <property type="match status" value="1"/>
</dbReference>
<comment type="cofactor">
    <cofactor evidence="1">
        <name>[4Fe-4S] cluster</name>
        <dbReference type="ChEBI" id="CHEBI:49883"/>
    </cofactor>
</comment>
<organism evidence="7 8">
    <name type="scientific">Enterocloster clostridioformis</name>
    <dbReference type="NCBI Taxonomy" id="1531"/>
    <lineage>
        <taxon>Bacteria</taxon>
        <taxon>Bacillati</taxon>
        <taxon>Bacillota</taxon>
        <taxon>Clostridia</taxon>
        <taxon>Lachnospirales</taxon>
        <taxon>Lachnospiraceae</taxon>
        <taxon>Enterocloster</taxon>
    </lineage>
</organism>
<dbReference type="PANTHER" id="PTHR43409:SF4">
    <property type="entry name" value="RADICAL SAM SUPERFAMILY PROTEIN"/>
    <property type="match status" value="1"/>
</dbReference>
<dbReference type="SFLD" id="SFLDS00029">
    <property type="entry name" value="Radical_SAM"/>
    <property type="match status" value="1"/>
</dbReference>
<dbReference type="InterPro" id="IPR007197">
    <property type="entry name" value="rSAM"/>
</dbReference>
<dbReference type="InterPro" id="IPR006638">
    <property type="entry name" value="Elp3/MiaA/NifB-like_rSAM"/>
</dbReference>
<proteinExistence type="predicted"/>
<dbReference type="Proteomes" id="UP000251853">
    <property type="component" value="Unassembled WGS sequence"/>
</dbReference>
<sequence>MGNISLYTGEEIYRPFWENDSAFLETALGCSWHKCAFCDFSNDKFSIFSLGDIEKKAAILAQYSAGKTSVFLLGENPFVMDTPKLLSIFDIVHSNMPWMEGISMYARFDDILRKDLQQLKVLMRRGLTHLYIGLESGCNEVLRLMNKGITAQEAEQACLRLRQAGIPFSLNVIPGLGGKECSGQHVQDTIAFLNKVQPARVWFMGLRVWPNTSLASMCREGTFTPLSPLERLQEAHDLLSGLELEHCAFADTTVLDKYTFLGQLPDNKYSLLSQMQKLLSQPKDPPVI</sequence>
<keyword evidence="8" id="KW-1185">Reference proteome</keyword>
<dbReference type="Gene3D" id="3.80.30.20">
    <property type="entry name" value="tm_1862 like domain"/>
    <property type="match status" value="1"/>
</dbReference>
<dbReference type="GO" id="GO:0051536">
    <property type="term" value="F:iron-sulfur cluster binding"/>
    <property type="evidence" value="ECO:0007669"/>
    <property type="project" value="UniProtKB-KW"/>
</dbReference>
<dbReference type="Pfam" id="PF04055">
    <property type="entry name" value="Radical_SAM"/>
    <property type="match status" value="1"/>
</dbReference>
<dbReference type="GO" id="GO:0003824">
    <property type="term" value="F:catalytic activity"/>
    <property type="evidence" value="ECO:0007669"/>
    <property type="project" value="InterPro"/>
</dbReference>
<dbReference type="InterPro" id="IPR051198">
    <property type="entry name" value="BchE-like"/>
</dbReference>
<evidence type="ECO:0000256" key="1">
    <source>
        <dbReference type="ARBA" id="ARBA00001966"/>
    </source>
</evidence>
<dbReference type="GO" id="GO:0046872">
    <property type="term" value="F:metal ion binding"/>
    <property type="evidence" value="ECO:0007669"/>
    <property type="project" value="UniProtKB-KW"/>
</dbReference>